<dbReference type="OrthoDB" id="73875at2759"/>
<dbReference type="EMBL" id="ML978302">
    <property type="protein sequence ID" value="KAF2024263.1"/>
    <property type="molecule type" value="Genomic_DNA"/>
</dbReference>
<evidence type="ECO:0000313" key="2">
    <source>
        <dbReference type="EMBL" id="KAF2024263.1"/>
    </source>
</evidence>
<feature type="compositionally biased region" description="Pro residues" evidence="1">
    <location>
        <begin position="403"/>
        <end position="415"/>
    </location>
</feature>
<feature type="compositionally biased region" description="Pro residues" evidence="1">
    <location>
        <begin position="364"/>
        <end position="373"/>
    </location>
</feature>
<feature type="compositionally biased region" description="Acidic residues" evidence="1">
    <location>
        <begin position="429"/>
        <end position="439"/>
    </location>
</feature>
<dbReference type="Gene3D" id="3.20.20.80">
    <property type="entry name" value="Glycosidases"/>
    <property type="match status" value="1"/>
</dbReference>
<protein>
    <submittedName>
        <fullName evidence="2">Uncharacterized protein</fullName>
    </submittedName>
</protein>
<gene>
    <name evidence="2" type="ORF">EK21DRAFT_104790</name>
</gene>
<name>A0A9P4GX16_9PLEO</name>
<dbReference type="AlphaFoldDB" id="A0A9P4GX16"/>
<feature type="compositionally biased region" description="Gly residues" evidence="1">
    <location>
        <begin position="354"/>
        <end position="363"/>
    </location>
</feature>
<accession>A0A9P4GX16</accession>
<evidence type="ECO:0000313" key="3">
    <source>
        <dbReference type="Proteomes" id="UP000799777"/>
    </source>
</evidence>
<dbReference type="Proteomes" id="UP000799777">
    <property type="component" value="Unassembled WGS sequence"/>
</dbReference>
<feature type="region of interest" description="Disordered" evidence="1">
    <location>
        <begin position="403"/>
        <end position="500"/>
    </location>
</feature>
<dbReference type="Gene3D" id="3.10.50.10">
    <property type="match status" value="1"/>
</dbReference>
<organism evidence="2 3">
    <name type="scientific">Setomelanomma holmii</name>
    <dbReference type="NCBI Taxonomy" id="210430"/>
    <lineage>
        <taxon>Eukaryota</taxon>
        <taxon>Fungi</taxon>
        <taxon>Dikarya</taxon>
        <taxon>Ascomycota</taxon>
        <taxon>Pezizomycotina</taxon>
        <taxon>Dothideomycetes</taxon>
        <taxon>Pleosporomycetidae</taxon>
        <taxon>Pleosporales</taxon>
        <taxon>Pleosporineae</taxon>
        <taxon>Phaeosphaeriaceae</taxon>
        <taxon>Setomelanomma</taxon>
    </lineage>
</organism>
<feature type="compositionally biased region" description="Low complexity" evidence="1">
    <location>
        <begin position="467"/>
        <end position="494"/>
    </location>
</feature>
<proteinExistence type="predicted"/>
<keyword evidence="3" id="KW-1185">Reference proteome</keyword>
<reference evidence="2" key="1">
    <citation type="journal article" date="2020" name="Stud. Mycol.">
        <title>101 Dothideomycetes genomes: a test case for predicting lifestyles and emergence of pathogens.</title>
        <authorList>
            <person name="Haridas S."/>
            <person name="Albert R."/>
            <person name="Binder M."/>
            <person name="Bloem J."/>
            <person name="Labutti K."/>
            <person name="Salamov A."/>
            <person name="Andreopoulos B."/>
            <person name="Baker S."/>
            <person name="Barry K."/>
            <person name="Bills G."/>
            <person name="Bluhm B."/>
            <person name="Cannon C."/>
            <person name="Castanera R."/>
            <person name="Culley D."/>
            <person name="Daum C."/>
            <person name="Ezra D."/>
            <person name="Gonzalez J."/>
            <person name="Henrissat B."/>
            <person name="Kuo A."/>
            <person name="Liang C."/>
            <person name="Lipzen A."/>
            <person name="Lutzoni F."/>
            <person name="Magnuson J."/>
            <person name="Mondo S."/>
            <person name="Nolan M."/>
            <person name="Ohm R."/>
            <person name="Pangilinan J."/>
            <person name="Park H.-J."/>
            <person name="Ramirez L."/>
            <person name="Alfaro M."/>
            <person name="Sun H."/>
            <person name="Tritt A."/>
            <person name="Yoshinaga Y."/>
            <person name="Zwiers L.-H."/>
            <person name="Turgeon B."/>
            <person name="Goodwin S."/>
            <person name="Spatafora J."/>
            <person name="Crous P."/>
            <person name="Grigoriev I."/>
        </authorList>
    </citation>
    <scope>NUCLEOTIDE SEQUENCE</scope>
    <source>
        <strain evidence="2">CBS 110217</strain>
    </source>
</reference>
<sequence length="616" mass="66072">MGCRFIGGEAAAPGSCTNFAGVLSNREIRRTIKDDGIQPYLNETAMVEYFKYKGDSWVGYDDAETYAMKEAYVNDRCLSIEFDDETGGGIGLDTPNNYKSPESASIIPIAHTTVPSGQTFTLGPGASTDVPRLPNGGNQNSPIGPGAEKCSQCSFFRLITSTCCGTGGSIGNPFLIPAGVPVPMDIPLPAGFIPSQPFKDPSGNTISANQPLPQETIIPCGTGDDQNSTSPGLIWLSHDIWKEPNPQVQCYFQCTFVLPPWPSYTTTIDYPRITVTEDNTIKTTLTFPPLTISRWEPSNIVVSGRASCTTSCIDEQNNRRTSSVKISTTTIWAPVPYTTDGTIKTTRPPSTTDAGGGGRGGGKPPCPWPICPGPPPPLNLPSLTINVGPPKPTVTPCAYPAAPCTPPGTTPPPNPGETGFPDPDPTEPAQEEVNEEVDKEDLTCRALPSNSSEPGDGDATTSKKPDPTTTKQPDPTTSKQPDPTTKQSPPKKTPGFSKDEIKCYDSGQVARRGHVLTPVDAWCVANKGKTLKSKYYSGELRTAFPCCDTLHEVVPIEVKYSVEMKEGCKWKVDEATCKAEWRKVIDGCDRNTADRKQGGRLVGDCVTWRVDPNASS</sequence>
<comment type="caution">
    <text evidence="2">The sequence shown here is derived from an EMBL/GenBank/DDBJ whole genome shotgun (WGS) entry which is preliminary data.</text>
</comment>
<evidence type="ECO:0000256" key="1">
    <source>
        <dbReference type="SAM" id="MobiDB-lite"/>
    </source>
</evidence>
<feature type="compositionally biased region" description="Polar residues" evidence="1">
    <location>
        <begin position="339"/>
        <end position="353"/>
    </location>
</feature>
<dbReference type="SUPFAM" id="SSF54556">
    <property type="entry name" value="Chitinase insertion domain"/>
    <property type="match status" value="1"/>
</dbReference>
<feature type="region of interest" description="Disordered" evidence="1">
    <location>
        <begin position="337"/>
        <end position="373"/>
    </location>
</feature>
<dbReference type="InterPro" id="IPR029070">
    <property type="entry name" value="Chitinase_insertion_sf"/>
</dbReference>